<dbReference type="GO" id="GO:0005737">
    <property type="term" value="C:cytoplasm"/>
    <property type="evidence" value="ECO:0007669"/>
    <property type="project" value="TreeGrafter"/>
</dbReference>
<reference evidence="7 8" key="1">
    <citation type="submission" date="2019-07" db="EMBL/GenBank/DDBJ databases">
        <authorList>
            <person name="Jastrzebski P J."/>
            <person name="Paukszto L."/>
            <person name="Jastrzebski P J."/>
        </authorList>
    </citation>
    <scope>NUCLEOTIDE SEQUENCE [LARGE SCALE GENOMIC DNA]</scope>
    <source>
        <strain evidence="7 8">WMS-il1</strain>
    </source>
</reference>
<protein>
    <recommendedName>
        <fullName evidence="2">separase</fullName>
        <ecNumber evidence="2">3.4.22.49</ecNumber>
    </recommendedName>
</protein>
<dbReference type="InterPro" id="IPR010677">
    <property type="entry name" value="HHV-4_BALF1"/>
</dbReference>
<feature type="compositionally biased region" description="Polar residues" evidence="5">
    <location>
        <begin position="442"/>
        <end position="454"/>
    </location>
</feature>
<sequence>MECLDNLSKFFEEFDKATNNLKILIPSLNESITESLKSVLEPPHIKSDDEIYAGLPTIVNSRPLFNVLALCTPKVGAMSLDKNSKGSHRQILTRLELIALLASIYEQNTTELSIWQALEALSHQTKRVIDEVYGLMNRAYLKLKIAEQTCYSNREHLMYKVGRIKSALKSKSTLFTDFENVVSSSKMPTAHASLQCFVSDCLSVYIQNYDDWYATRSRLEMVMIRHRDFLDNKSWAAVYCRAFINWLMLRARLNSGASPKPLEDDSETPISLLYAATNVKLHARTLVKFTMNHLNQKYGKDSYNKENNSPNQSFLAKTEAPVPEMVNLWLGTRLLLEGSLQVAELYTLLGSIKEARFYQLELLRIAQRFHIPSCAQSALCMMAYTDLLSQRVWAFDLRLTQLSYILNSPVLLDDIIKSREKRLRAKSHRHPAREDEEEESNFLKSSKQGRQSALSDDCCSDEDEPRNADLMQESPIKGSAVMNSPDGFPSLESIAHVIAGNKEPKAIEEEGAYNAFFCAHRILNGCIWVWMNEIVDFVRMSLTTRDHYLPALIPPRVSSEEEKDLSSALESKCTISPAKNLATPAPPLTKAARAALVAKSVRKLFRVEGDKEERISEYKSAQVKSLCPPQAPRRLIGPWMDGDIASLPRRSGRSTRNSKISSAELSTPEDSRQRDYSDKGDEVLSTHQLSILKGSIRGKKKSPVNSLFGHYGSGKSGFVFGTETQTTLRIFQDLNSQKQTSKSEPEFKRPDGIKPLHRIRKMVSEENGDVAKPHKDSQDEDTIEPIESCPVLAYREPLPTNVRLTNKYLLRGLQPKMPTSVADGPNLENPPEILITSQDAFAERLYATYATLAALPVPHLMRPVCQWLGLRLLGRGDQSQAARYFAQAIGNAACGLFTSMLSSKIRIEDVAQSLRTTYAVSAPYDSSEYLTANWKSLPPTNVVQLMLVDELGQLNSFEGCDEKGSQPASDLVAGGLGARKQLYLIATRWFLGEENACIESRVIHKFSAVGPQYMRDFEDLQSQNNSSMLESDRRQFWAQRFSLDTRLKNLIDGVRNDCFTAEELEWLKRKADSQNSIHDRPTVLILDRQLTLLPWEWIIWGQWDDCDPKCCVPTVCRNFSLTLLVGHQSLKKSNVAKFDSDSAFYVVNPEANLPSTEETFQSYFTQHFPKWSGIYGRMPQPKEVVEGFVQKDLFVYLGHGNGSKCLMPTFDEGVNSKAVAFIIGCSSGRPRIEGRHEAYASVFNHLISGAPTAVTLMWDVTDKDIDRFTQSFLDNWIRSKESEEDENGDKENDEEDSSRLTMTWKIFKSTKVCKLQSLVGKSVIVYGLPAIPAAPREH</sequence>
<feature type="compositionally biased region" description="Polar residues" evidence="5">
    <location>
        <begin position="654"/>
        <end position="665"/>
    </location>
</feature>
<dbReference type="Proteomes" id="UP000321570">
    <property type="component" value="Unassembled WGS sequence"/>
</dbReference>
<organism evidence="7 8">
    <name type="scientific">Hymenolepis diminuta</name>
    <name type="common">Rat tapeworm</name>
    <dbReference type="NCBI Taxonomy" id="6216"/>
    <lineage>
        <taxon>Eukaryota</taxon>
        <taxon>Metazoa</taxon>
        <taxon>Spiralia</taxon>
        <taxon>Lophotrochozoa</taxon>
        <taxon>Platyhelminthes</taxon>
        <taxon>Cestoda</taxon>
        <taxon>Eucestoda</taxon>
        <taxon>Cyclophyllidea</taxon>
        <taxon>Hymenolepididae</taxon>
        <taxon>Hymenolepis</taxon>
    </lineage>
</organism>
<feature type="region of interest" description="Disordered" evidence="5">
    <location>
        <begin position="637"/>
        <end position="682"/>
    </location>
</feature>
<dbReference type="GO" id="GO:0072686">
    <property type="term" value="C:mitotic spindle"/>
    <property type="evidence" value="ECO:0007669"/>
    <property type="project" value="TreeGrafter"/>
</dbReference>
<comment type="catalytic activity">
    <reaction evidence="1">
        <text>All bonds known to be hydrolyzed by this endopeptidase have arginine in P1 and an acidic residue in P4. P6 is often occupied by an acidic residue or by a hydroxy-amino-acid residue, the phosphorylation of which enhances cleavage.</text>
        <dbReference type="EC" id="3.4.22.49"/>
    </reaction>
</comment>
<feature type="compositionally biased region" description="Basic and acidic residues" evidence="5">
    <location>
        <begin position="669"/>
        <end position="682"/>
    </location>
</feature>
<evidence type="ECO:0000259" key="6">
    <source>
        <dbReference type="PROSITE" id="PS51700"/>
    </source>
</evidence>
<dbReference type="InterPro" id="IPR030397">
    <property type="entry name" value="SEPARIN_core_dom"/>
</dbReference>
<dbReference type="GO" id="GO:0005813">
    <property type="term" value="C:centrosome"/>
    <property type="evidence" value="ECO:0007669"/>
    <property type="project" value="TreeGrafter"/>
</dbReference>
<dbReference type="EC" id="3.4.22.49" evidence="2"/>
<dbReference type="GO" id="GO:0006508">
    <property type="term" value="P:proteolysis"/>
    <property type="evidence" value="ECO:0007669"/>
    <property type="project" value="InterPro"/>
</dbReference>
<evidence type="ECO:0000256" key="1">
    <source>
        <dbReference type="ARBA" id="ARBA00000451"/>
    </source>
</evidence>
<dbReference type="Pfam" id="PF06861">
    <property type="entry name" value="BALF1"/>
    <property type="match status" value="1"/>
</dbReference>
<evidence type="ECO:0000256" key="2">
    <source>
        <dbReference type="ARBA" id="ARBA00012489"/>
    </source>
</evidence>
<dbReference type="Pfam" id="PF03568">
    <property type="entry name" value="Separin_C"/>
    <property type="match status" value="1"/>
</dbReference>
<dbReference type="EMBL" id="CABIJS010000256">
    <property type="protein sequence ID" value="VUZ47986.1"/>
    <property type="molecule type" value="Genomic_DNA"/>
</dbReference>
<keyword evidence="4" id="KW-0159">Chromosome partition</keyword>
<accession>A0A564YL93</accession>
<evidence type="ECO:0000256" key="3">
    <source>
        <dbReference type="ARBA" id="ARBA00022801"/>
    </source>
</evidence>
<dbReference type="PANTHER" id="PTHR12792:SF0">
    <property type="entry name" value="SEPARIN"/>
    <property type="match status" value="1"/>
</dbReference>
<keyword evidence="3" id="KW-0378">Hydrolase</keyword>
<dbReference type="InterPro" id="IPR005314">
    <property type="entry name" value="Peptidase_C50"/>
</dbReference>
<gene>
    <name evidence="7" type="ORF">WMSIL1_LOCUS7319</name>
</gene>
<dbReference type="PROSITE" id="PS51700">
    <property type="entry name" value="SEPARIN"/>
    <property type="match status" value="1"/>
</dbReference>
<dbReference type="GO" id="GO:0051307">
    <property type="term" value="P:meiotic chromosome separation"/>
    <property type="evidence" value="ECO:0007669"/>
    <property type="project" value="TreeGrafter"/>
</dbReference>
<evidence type="ECO:0000313" key="7">
    <source>
        <dbReference type="EMBL" id="VUZ47986.1"/>
    </source>
</evidence>
<feature type="domain" description="Peptidase C50" evidence="6">
    <location>
        <begin position="1140"/>
        <end position="1236"/>
    </location>
</feature>
<proteinExistence type="predicted"/>
<keyword evidence="8" id="KW-1185">Reference proteome</keyword>
<evidence type="ECO:0000256" key="5">
    <source>
        <dbReference type="SAM" id="MobiDB-lite"/>
    </source>
</evidence>
<evidence type="ECO:0000313" key="8">
    <source>
        <dbReference type="Proteomes" id="UP000321570"/>
    </source>
</evidence>
<dbReference type="GO" id="GO:0005634">
    <property type="term" value="C:nucleus"/>
    <property type="evidence" value="ECO:0007669"/>
    <property type="project" value="InterPro"/>
</dbReference>
<dbReference type="GO" id="GO:0004197">
    <property type="term" value="F:cysteine-type endopeptidase activity"/>
    <property type="evidence" value="ECO:0007669"/>
    <property type="project" value="InterPro"/>
</dbReference>
<name>A0A564YL93_HYMDI</name>
<dbReference type="PANTHER" id="PTHR12792">
    <property type="entry name" value="EXTRA SPINDLE POLES 1-RELATED"/>
    <property type="match status" value="1"/>
</dbReference>
<evidence type="ECO:0000256" key="4">
    <source>
        <dbReference type="ARBA" id="ARBA00022829"/>
    </source>
</evidence>
<feature type="region of interest" description="Disordered" evidence="5">
    <location>
        <begin position="426"/>
        <end position="466"/>
    </location>
</feature>